<keyword evidence="4" id="KW-0732">Signal</keyword>
<reference evidence="9 10" key="1">
    <citation type="submission" date="2023-10" db="EMBL/GenBank/DDBJ databases">
        <title>Rubellicoccus peritrichatus gen. nov., sp. nov., isolated from an algae of coral reef tank.</title>
        <authorList>
            <person name="Luo J."/>
        </authorList>
    </citation>
    <scope>NUCLEOTIDE SEQUENCE [LARGE SCALE GENOMIC DNA]</scope>
    <source>
        <strain evidence="9 10">CR14</strain>
    </source>
</reference>
<dbReference type="GO" id="GO:0006004">
    <property type="term" value="P:fucose metabolic process"/>
    <property type="evidence" value="ECO:0007669"/>
    <property type="project" value="InterPro"/>
</dbReference>
<evidence type="ECO:0000259" key="7">
    <source>
        <dbReference type="Pfam" id="PF01120"/>
    </source>
</evidence>
<dbReference type="EC" id="3.2.1.51" evidence="3"/>
<dbReference type="InterPro" id="IPR013780">
    <property type="entry name" value="Glyco_hydro_b"/>
</dbReference>
<evidence type="ECO:0000313" key="10">
    <source>
        <dbReference type="Proteomes" id="UP001304300"/>
    </source>
</evidence>
<feature type="domain" description="Glycoside hydrolase family 29 N-terminal" evidence="7">
    <location>
        <begin position="27"/>
        <end position="373"/>
    </location>
</feature>
<dbReference type="GO" id="GO:0016139">
    <property type="term" value="P:glycoside catabolic process"/>
    <property type="evidence" value="ECO:0007669"/>
    <property type="project" value="TreeGrafter"/>
</dbReference>
<gene>
    <name evidence="9" type="ORF">RZN69_14945</name>
</gene>
<keyword evidence="6" id="KW-0326">Glycosidase</keyword>
<dbReference type="InterPro" id="IPR017853">
    <property type="entry name" value="GH"/>
</dbReference>
<dbReference type="InterPro" id="IPR057739">
    <property type="entry name" value="Glyco_hydro_29_N"/>
</dbReference>
<dbReference type="InterPro" id="IPR000933">
    <property type="entry name" value="Glyco_hydro_29"/>
</dbReference>
<keyword evidence="10" id="KW-1185">Reference proteome</keyword>
<dbReference type="SMART" id="SM00812">
    <property type="entry name" value="Alpha_L_fucos"/>
    <property type="match status" value="1"/>
</dbReference>
<proteinExistence type="inferred from homology"/>
<comment type="function">
    <text evidence="1">Alpha-L-fucosidase is responsible for hydrolyzing the alpha-1,6-linked fucose joined to the reducing-end N-acetylglucosamine of the carbohydrate moieties of glycoproteins.</text>
</comment>
<dbReference type="Proteomes" id="UP001304300">
    <property type="component" value="Chromosome"/>
</dbReference>
<accession>A0AAQ3L6J3</accession>
<dbReference type="GO" id="GO:0004560">
    <property type="term" value="F:alpha-L-fucosidase activity"/>
    <property type="evidence" value="ECO:0007669"/>
    <property type="project" value="InterPro"/>
</dbReference>
<sequence length="720" mass="82325">MNNLKSTILLGIAATLFTQPLVSSLHGEEAEPVYQANWQSLMNHQTPEWLADEKFGIFIHWMPNSVPAFHDEWYARWMYREGHPVFSHHRETWGDQKEFGYKDFIPMFKAEKWDPEEWAKFFKSVGARFVVPNAEHHDHFALWDSDLTKWDSVEMGPKRDIVGELGEAVRKEGMYYGVSNHRARGWNFYTYKPEFDTMNPDYADFYWPQLGKKPDQEWLEDWQARLHELVDKYHPDLMWFDYGWVAPEFESYKKDYVAYYYNQAVDRGQPVAIIYKGDHLPPGVGVLDVERGKLDRLWPELWMTDTTVFENTWGYVEGAPMKEINTLLHDLIDIVSKNGVLLLNVGPKADGTIPQDQRDVLIGIGDWLAVNGDSIYGTRPFDVFKEGDDIRFTRKGNAIYAIFLEKPEGEVVIESLVKNKLGGLSVTDVQLLADDLELAWSEEKDGLKIDFPKNLPGTRAWAVKVSLEGIGFSAPDVTIVHGSAGGEVDAYGKVYNFTDKDQSINASFFANKQRMGPVGQVDLTPGEWGDIRYNHRDQNHYGATDMLLTNMTDGVYTFAFGKKRPESPTVTIALPSIPMKGEWLFIEADEASFSEAEFDDSGWKKTLVPREWPIGRHEKGIEKVGWFRKDVMIPESWKGNDLFMDLGVIKDSDTVYFNGHKIGEKAYEKVEFHFAYEIRKFEIPAKYVNFGGENTIAVRVQSQSGKGGLVGPPGYITVAK</sequence>
<dbReference type="GO" id="GO:0005764">
    <property type="term" value="C:lysosome"/>
    <property type="evidence" value="ECO:0007669"/>
    <property type="project" value="TreeGrafter"/>
</dbReference>
<name>A0AAQ3L6J3_9BACT</name>
<evidence type="ECO:0000256" key="2">
    <source>
        <dbReference type="ARBA" id="ARBA00007951"/>
    </source>
</evidence>
<dbReference type="InterPro" id="IPR008979">
    <property type="entry name" value="Galactose-bd-like_sf"/>
</dbReference>
<organism evidence="9 10">
    <name type="scientific">Rubellicoccus peritrichatus</name>
    <dbReference type="NCBI Taxonomy" id="3080537"/>
    <lineage>
        <taxon>Bacteria</taxon>
        <taxon>Pseudomonadati</taxon>
        <taxon>Verrucomicrobiota</taxon>
        <taxon>Opitutia</taxon>
        <taxon>Puniceicoccales</taxon>
        <taxon>Cerasicoccaceae</taxon>
        <taxon>Rubellicoccus</taxon>
    </lineage>
</organism>
<dbReference type="RefSeq" id="WP_317831974.1">
    <property type="nucleotide sequence ID" value="NZ_CP136920.1"/>
</dbReference>
<evidence type="ECO:0000256" key="6">
    <source>
        <dbReference type="ARBA" id="ARBA00023295"/>
    </source>
</evidence>
<dbReference type="EMBL" id="CP136920">
    <property type="protein sequence ID" value="WOO39921.1"/>
    <property type="molecule type" value="Genomic_DNA"/>
</dbReference>
<evidence type="ECO:0000256" key="5">
    <source>
        <dbReference type="ARBA" id="ARBA00022801"/>
    </source>
</evidence>
<dbReference type="AlphaFoldDB" id="A0AAQ3L6J3"/>
<evidence type="ECO:0000313" key="9">
    <source>
        <dbReference type="EMBL" id="WOO39921.1"/>
    </source>
</evidence>
<evidence type="ECO:0000256" key="1">
    <source>
        <dbReference type="ARBA" id="ARBA00004071"/>
    </source>
</evidence>
<dbReference type="PANTHER" id="PTHR10030:SF37">
    <property type="entry name" value="ALPHA-L-FUCOSIDASE-RELATED"/>
    <property type="match status" value="1"/>
</dbReference>
<evidence type="ECO:0000256" key="3">
    <source>
        <dbReference type="ARBA" id="ARBA00012662"/>
    </source>
</evidence>
<dbReference type="KEGG" id="puo:RZN69_14945"/>
<dbReference type="Gene3D" id="3.20.20.80">
    <property type="entry name" value="Glycosidases"/>
    <property type="match status" value="1"/>
</dbReference>
<comment type="similarity">
    <text evidence="2">Belongs to the glycosyl hydrolase 29 family.</text>
</comment>
<dbReference type="InterPro" id="IPR031919">
    <property type="entry name" value="Fucosidase_C"/>
</dbReference>
<dbReference type="PANTHER" id="PTHR10030">
    <property type="entry name" value="ALPHA-L-FUCOSIDASE"/>
    <property type="match status" value="1"/>
</dbReference>
<dbReference type="Gene3D" id="2.60.120.260">
    <property type="entry name" value="Galactose-binding domain-like"/>
    <property type="match status" value="1"/>
</dbReference>
<evidence type="ECO:0000256" key="4">
    <source>
        <dbReference type="ARBA" id="ARBA00022729"/>
    </source>
</evidence>
<dbReference type="InterPro" id="IPR016286">
    <property type="entry name" value="FUC_metazoa-typ"/>
</dbReference>
<dbReference type="SUPFAM" id="SSF49785">
    <property type="entry name" value="Galactose-binding domain-like"/>
    <property type="match status" value="1"/>
</dbReference>
<dbReference type="SUPFAM" id="SSF51445">
    <property type="entry name" value="(Trans)glycosidases"/>
    <property type="match status" value="1"/>
</dbReference>
<evidence type="ECO:0000259" key="8">
    <source>
        <dbReference type="Pfam" id="PF16757"/>
    </source>
</evidence>
<feature type="domain" description="Alpha-L-fucosidase C-terminal" evidence="8">
    <location>
        <begin position="388"/>
        <end position="465"/>
    </location>
</feature>
<dbReference type="PRINTS" id="PR00741">
    <property type="entry name" value="GLHYDRLASE29"/>
</dbReference>
<dbReference type="Gene3D" id="2.60.40.1180">
    <property type="entry name" value="Golgi alpha-mannosidase II"/>
    <property type="match status" value="1"/>
</dbReference>
<protein>
    <recommendedName>
        <fullName evidence="3">alpha-L-fucosidase</fullName>
        <ecNumber evidence="3">3.2.1.51</ecNumber>
    </recommendedName>
</protein>
<dbReference type="Pfam" id="PF16757">
    <property type="entry name" value="Fucosidase_C"/>
    <property type="match status" value="1"/>
</dbReference>
<keyword evidence="5" id="KW-0378">Hydrolase</keyword>
<dbReference type="Pfam" id="PF01120">
    <property type="entry name" value="Alpha_L_fucos"/>
    <property type="match status" value="1"/>
</dbReference>